<feature type="transmembrane region" description="Helical" evidence="1">
    <location>
        <begin position="88"/>
        <end position="106"/>
    </location>
</feature>
<feature type="transmembrane region" description="Helical" evidence="1">
    <location>
        <begin position="205"/>
        <end position="223"/>
    </location>
</feature>
<proteinExistence type="predicted"/>
<feature type="transmembrane region" description="Helical" evidence="1">
    <location>
        <begin position="261"/>
        <end position="280"/>
    </location>
</feature>
<feature type="transmembrane region" description="Helical" evidence="1">
    <location>
        <begin position="292"/>
        <end position="315"/>
    </location>
</feature>
<accession>A0A7V4TYS3</accession>
<organism evidence="2">
    <name type="scientific">Caldithrix abyssi</name>
    <dbReference type="NCBI Taxonomy" id="187145"/>
    <lineage>
        <taxon>Bacteria</taxon>
        <taxon>Pseudomonadati</taxon>
        <taxon>Calditrichota</taxon>
        <taxon>Calditrichia</taxon>
        <taxon>Calditrichales</taxon>
        <taxon>Calditrichaceae</taxon>
        <taxon>Caldithrix</taxon>
    </lineage>
</organism>
<dbReference type="Proteomes" id="UP000885779">
    <property type="component" value="Unassembled WGS sequence"/>
</dbReference>
<keyword evidence="1" id="KW-0812">Transmembrane</keyword>
<comment type="caution">
    <text evidence="2">The sequence shown here is derived from an EMBL/GenBank/DDBJ whole genome shotgun (WGS) entry which is preliminary data.</text>
</comment>
<feature type="transmembrane region" description="Helical" evidence="1">
    <location>
        <begin position="235"/>
        <end position="255"/>
    </location>
</feature>
<name>A0A7V4TYS3_CALAY</name>
<keyword evidence="1" id="KW-1133">Transmembrane helix</keyword>
<sequence length="317" mass="37093">MARPHNKSEFCLNCNARIGDANYCPRCGQLNTDKQVPVKQFVHDAVGDYLTFDSRFFRSFVPLLFKPGYLTNEYITGRRVSYIFPFRLYLFISFLFFFTLAIKSQMETIQVVNPYTNTEEQLNKLDDLVRTTLPDLSRTERETLKAELDSAFLLRGKPKDHYINIDGDKSSHSTLEKILDNKIKKLASEGKTGPKMFLKSMIDQIPKIMFFLLPLFALLLKLFYIRHKILYINHFVFALHIHAVFFLYLLIPVFIPDNTVFFVVIILLMVYQLLAFRRVYRQSYVKTIVKLNLIWMVYFFLIIFAILLSGLLALASI</sequence>
<evidence type="ECO:0000256" key="1">
    <source>
        <dbReference type="SAM" id="Phobius"/>
    </source>
</evidence>
<dbReference type="InterPro" id="IPR022134">
    <property type="entry name" value="DUF3667"/>
</dbReference>
<gene>
    <name evidence="2" type="ORF">ENK44_04200</name>
</gene>
<reference evidence="2" key="1">
    <citation type="journal article" date="2020" name="mSystems">
        <title>Genome- and Community-Level Interaction Insights into Carbon Utilization and Element Cycling Functions of Hydrothermarchaeota in Hydrothermal Sediment.</title>
        <authorList>
            <person name="Zhou Z."/>
            <person name="Liu Y."/>
            <person name="Xu W."/>
            <person name="Pan J."/>
            <person name="Luo Z.H."/>
            <person name="Li M."/>
        </authorList>
    </citation>
    <scope>NUCLEOTIDE SEQUENCE [LARGE SCALE GENOMIC DNA]</scope>
    <source>
        <strain evidence="2">HyVt-577</strain>
    </source>
</reference>
<dbReference type="AlphaFoldDB" id="A0A7V4TYS3"/>
<protein>
    <submittedName>
        <fullName evidence="2">DUF3667 domain-containing protein</fullName>
    </submittedName>
</protein>
<dbReference type="EMBL" id="DRQG01000034">
    <property type="protein sequence ID" value="HGY54880.1"/>
    <property type="molecule type" value="Genomic_DNA"/>
</dbReference>
<evidence type="ECO:0000313" key="2">
    <source>
        <dbReference type="EMBL" id="HGY54880.1"/>
    </source>
</evidence>
<keyword evidence="1" id="KW-0472">Membrane</keyword>
<dbReference type="Pfam" id="PF12412">
    <property type="entry name" value="DUF3667"/>
    <property type="match status" value="1"/>
</dbReference>